<feature type="transmembrane region" description="Helical" evidence="12">
    <location>
        <begin position="479"/>
        <end position="501"/>
    </location>
</feature>
<dbReference type="EMBL" id="JBCNJP010000025">
    <property type="protein sequence ID" value="KAK9055580.1"/>
    <property type="molecule type" value="Genomic_DNA"/>
</dbReference>
<proteinExistence type="inferred from homology"/>
<feature type="transmembrane region" description="Helical" evidence="12">
    <location>
        <begin position="421"/>
        <end position="442"/>
    </location>
</feature>
<dbReference type="InterPro" id="IPR051359">
    <property type="entry name" value="CaCA_antiporter"/>
</dbReference>
<dbReference type="InterPro" id="IPR044880">
    <property type="entry name" value="NCX_ion-bd_dom_sf"/>
</dbReference>
<feature type="transmembrane region" description="Helical" evidence="12">
    <location>
        <begin position="181"/>
        <end position="200"/>
    </location>
</feature>
<feature type="transmembrane region" description="Helical" evidence="12">
    <location>
        <begin position="239"/>
        <end position="260"/>
    </location>
</feature>
<dbReference type="GO" id="GO:0008324">
    <property type="term" value="F:monoatomic cation transmembrane transporter activity"/>
    <property type="evidence" value="ECO:0007669"/>
    <property type="project" value="TreeGrafter"/>
</dbReference>
<keyword evidence="7 12" id="KW-1133">Transmembrane helix</keyword>
<feature type="domain" description="Sodium/calcium exchanger membrane region" evidence="13">
    <location>
        <begin position="458"/>
        <end position="610"/>
    </location>
</feature>
<evidence type="ECO:0000259" key="13">
    <source>
        <dbReference type="Pfam" id="PF01699"/>
    </source>
</evidence>
<keyword evidence="10" id="KW-0739">Sodium transport</keyword>
<dbReference type="GO" id="GO:0015297">
    <property type="term" value="F:antiporter activity"/>
    <property type="evidence" value="ECO:0007669"/>
    <property type="project" value="UniProtKB-KW"/>
</dbReference>
<evidence type="ECO:0000256" key="6">
    <source>
        <dbReference type="ARBA" id="ARBA00022958"/>
    </source>
</evidence>
<dbReference type="InterPro" id="IPR004837">
    <property type="entry name" value="NaCa_Exmemb"/>
</dbReference>
<feature type="transmembrane region" description="Helical" evidence="12">
    <location>
        <begin position="595"/>
        <end position="614"/>
    </location>
</feature>
<protein>
    <recommendedName>
        <fullName evidence="13">Sodium/calcium exchanger membrane region domain-containing protein</fullName>
    </recommendedName>
</protein>
<accession>A0AAP0CKA0</accession>
<evidence type="ECO:0000256" key="3">
    <source>
        <dbReference type="ARBA" id="ARBA00022449"/>
    </source>
</evidence>
<feature type="transmembrane region" description="Helical" evidence="12">
    <location>
        <begin position="105"/>
        <end position="126"/>
    </location>
</feature>
<gene>
    <name evidence="14" type="ORF">SSX86_026664</name>
</gene>
<sequence length="623" mass="67402">MDRRLTKIPHLTASNFRALFTLVLAVFCFHRLTGSFNSSGTTRVGFLTGPGISAIETPPDCNGLVQHEGFESQCEFLKAYPQCNSDGFFNYMNFFYCSCQNHASFGYIVLIVWLAALFYLLGNTAADYFCCSLEKLSNLLRLPPTLAGVTLLPLGNGAPDVFASIAAFAGTDNGDVGLSSILGGAIFVTCVVVGTIAICVGDQSASIDKKCFVRDVCVLLFAVVSLAVILLIGNVSIPGAIAFVSIYVVYATLVAANEFFRQKVDVLKLETSVPLLSVPHMDGLENLEQSRDLESEKVSSESEESDDVPHLIGSKVPHWMWGAHVAIYSEVLGQGSEDITDPLWGWKDDMSNHEHKDSSFSCSKLFSWLELPLTLPRRLTIPIIEEERWSKGYAVASVTFAPLLLAFLWNTQHTGSQSQLAVVLIYISAAVLGCVLGGVALICTRPDHPPQKWLLPWVLGGFIMSIVWFYMIANELVALLVTFGLIFGISPSILGLTVLAWGNSMGDLMSNVALAIHGGEGVQIAMSGCYAGPMFNTLAGLGICMLIGSWSMRPESYTMSGDIGLFCNIGFLVVSLLWSLIMLPRNGMQLTKSFGIGLMAIYVMFLVTRIGMSIGSGSPDNAT</sequence>
<dbReference type="AlphaFoldDB" id="A0AAP0CKA0"/>
<keyword evidence="8" id="KW-0915">Sodium</keyword>
<dbReference type="GO" id="GO:0006814">
    <property type="term" value="P:sodium ion transport"/>
    <property type="evidence" value="ECO:0007669"/>
    <property type="project" value="UniProtKB-KW"/>
</dbReference>
<dbReference type="Gene3D" id="1.20.1420.30">
    <property type="entry name" value="NCX, central ion-binding region"/>
    <property type="match status" value="2"/>
</dbReference>
<feature type="transmembrane region" description="Helical" evidence="12">
    <location>
        <begin position="212"/>
        <end position="233"/>
    </location>
</feature>
<evidence type="ECO:0000256" key="10">
    <source>
        <dbReference type="ARBA" id="ARBA00023201"/>
    </source>
</evidence>
<dbReference type="PANTHER" id="PTHR12266:SF26">
    <property type="entry name" value="CATION_CALCIUM EXCHANGER 3-LIKE"/>
    <property type="match status" value="1"/>
</dbReference>
<keyword evidence="6" id="KW-0630">Potassium</keyword>
<evidence type="ECO:0000256" key="2">
    <source>
        <dbReference type="ARBA" id="ARBA00022448"/>
    </source>
</evidence>
<comment type="similarity">
    <text evidence="11">Belongs to the Ca(2+):cation antiporter (CaCA) (TC 2.A.19) family. Cation/calcium exchanger (CCX) subfamily.</text>
</comment>
<dbReference type="GO" id="GO:0016020">
    <property type="term" value="C:membrane"/>
    <property type="evidence" value="ECO:0007669"/>
    <property type="project" value="UniProtKB-SubCell"/>
</dbReference>
<evidence type="ECO:0000256" key="8">
    <source>
        <dbReference type="ARBA" id="ARBA00023053"/>
    </source>
</evidence>
<comment type="caution">
    <text evidence="14">The sequence shown here is derived from an EMBL/GenBank/DDBJ whole genome shotgun (WGS) entry which is preliminary data.</text>
</comment>
<feature type="transmembrane region" description="Helical" evidence="12">
    <location>
        <begin position="392"/>
        <end position="409"/>
    </location>
</feature>
<evidence type="ECO:0000256" key="5">
    <source>
        <dbReference type="ARBA" id="ARBA00022692"/>
    </source>
</evidence>
<organism evidence="14 15">
    <name type="scientific">Deinandra increscens subsp. villosa</name>
    <dbReference type="NCBI Taxonomy" id="3103831"/>
    <lineage>
        <taxon>Eukaryota</taxon>
        <taxon>Viridiplantae</taxon>
        <taxon>Streptophyta</taxon>
        <taxon>Embryophyta</taxon>
        <taxon>Tracheophyta</taxon>
        <taxon>Spermatophyta</taxon>
        <taxon>Magnoliopsida</taxon>
        <taxon>eudicotyledons</taxon>
        <taxon>Gunneridae</taxon>
        <taxon>Pentapetalae</taxon>
        <taxon>asterids</taxon>
        <taxon>campanulids</taxon>
        <taxon>Asterales</taxon>
        <taxon>Asteraceae</taxon>
        <taxon>Asteroideae</taxon>
        <taxon>Heliantheae alliance</taxon>
        <taxon>Madieae</taxon>
        <taxon>Madiinae</taxon>
        <taxon>Deinandra</taxon>
    </lineage>
</organism>
<keyword evidence="3" id="KW-0050">Antiport</keyword>
<dbReference type="Proteomes" id="UP001408789">
    <property type="component" value="Unassembled WGS sequence"/>
</dbReference>
<keyword evidence="10" id="KW-0406">Ion transport</keyword>
<keyword evidence="2" id="KW-0813">Transport</keyword>
<evidence type="ECO:0000256" key="4">
    <source>
        <dbReference type="ARBA" id="ARBA00022538"/>
    </source>
</evidence>
<feature type="domain" description="Sodium/calcium exchanger membrane region" evidence="13">
    <location>
        <begin position="112"/>
        <end position="254"/>
    </location>
</feature>
<dbReference type="PANTHER" id="PTHR12266">
    <property type="entry name" value="NA+/CA2+ K+ INDEPENDENT EXCHANGER"/>
    <property type="match status" value="1"/>
</dbReference>
<keyword evidence="9 12" id="KW-0472">Membrane</keyword>
<keyword evidence="4" id="KW-0633">Potassium transport</keyword>
<evidence type="ECO:0000256" key="11">
    <source>
        <dbReference type="ARBA" id="ARBA00038187"/>
    </source>
</evidence>
<evidence type="ECO:0000256" key="9">
    <source>
        <dbReference type="ARBA" id="ARBA00023136"/>
    </source>
</evidence>
<feature type="transmembrane region" description="Helical" evidence="12">
    <location>
        <begin position="454"/>
        <end position="473"/>
    </location>
</feature>
<evidence type="ECO:0000256" key="1">
    <source>
        <dbReference type="ARBA" id="ARBA00004141"/>
    </source>
</evidence>
<evidence type="ECO:0000313" key="14">
    <source>
        <dbReference type="EMBL" id="KAK9055580.1"/>
    </source>
</evidence>
<feature type="transmembrane region" description="Helical" evidence="12">
    <location>
        <begin position="534"/>
        <end position="551"/>
    </location>
</feature>
<dbReference type="Pfam" id="PF01699">
    <property type="entry name" value="Na_Ca_ex"/>
    <property type="match status" value="2"/>
</dbReference>
<comment type="subcellular location">
    <subcellularLocation>
        <location evidence="1">Membrane</location>
        <topology evidence="1">Multi-pass membrane protein</topology>
    </subcellularLocation>
</comment>
<reference evidence="14 15" key="1">
    <citation type="submission" date="2024-04" db="EMBL/GenBank/DDBJ databases">
        <title>The reference genome of an endangered Asteraceae, Deinandra increscens subsp. villosa, native to the Central Coast of California.</title>
        <authorList>
            <person name="Guilliams M."/>
            <person name="Hasenstab-Lehman K."/>
            <person name="Meyer R."/>
            <person name="Mcevoy S."/>
        </authorList>
    </citation>
    <scope>NUCLEOTIDE SEQUENCE [LARGE SCALE GENOMIC DNA]</scope>
    <source>
        <tissue evidence="14">Leaf</tissue>
    </source>
</reference>
<feature type="transmembrane region" description="Helical" evidence="12">
    <location>
        <begin position="563"/>
        <end position="583"/>
    </location>
</feature>
<name>A0AAP0CKA0_9ASTR</name>
<feature type="transmembrane region" description="Helical" evidence="12">
    <location>
        <begin position="146"/>
        <end position="169"/>
    </location>
</feature>
<dbReference type="GO" id="GO:0006813">
    <property type="term" value="P:potassium ion transport"/>
    <property type="evidence" value="ECO:0007669"/>
    <property type="project" value="UniProtKB-KW"/>
</dbReference>
<keyword evidence="15" id="KW-1185">Reference proteome</keyword>
<keyword evidence="5 12" id="KW-0812">Transmembrane</keyword>
<evidence type="ECO:0000256" key="7">
    <source>
        <dbReference type="ARBA" id="ARBA00022989"/>
    </source>
</evidence>
<evidence type="ECO:0000256" key="12">
    <source>
        <dbReference type="SAM" id="Phobius"/>
    </source>
</evidence>
<evidence type="ECO:0000313" key="15">
    <source>
        <dbReference type="Proteomes" id="UP001408789"/>
    </source>
</evidence>